<dbReference type="Proteomes" id="UP000554766">
    <property type="component" value="Unassembled WGS sequence"/>
</dbReference>
<dbReference type="AlphaFoldDB" id="A0A7L4P7J9"/>
<proteinExistence type="predicted"/>
<evidence type="ECO:0000313" key="1">
    <source>
        <dbReference type="EMBL" id="NYR14998.1"/>
    </source>
</evidence>
<gene>
    <name evidence="1" type="ORF">HC235_03290</name>
</gene>
<dbReference type="GeneID" id="5054985"/>
<organism evidence="1 2">
    <name type="scientific">Pyrobaculum arsenaticum</name>
    <dbReference type="NCBI Taxonomy" id="121277"/>
    <lineage>
        <taxon>Archaea</taxon>
        <taxon>Thermoproteota</taxon>
        <taxon>Thermoprotei</taxon>
        <taxon>Thermoproteales</taxon>
        <taxon>Thermoproteaceae</taxon>
        <taxon>Pyrobaculum</taxon>
    </lineage>
</organism>
<comment type="caution">
    <text evidence="1">The sequence shown here is derived from an EMBL/GenBank/DDBJ whole genome shotgun (WGS) entry which is preliminary data.</text>
</comment>
<keyword evidence="2" id="KW-1185">Reference proteome</keyword>
<accession>A0A7L4P7J9</accession>
<dbReference type="RefSeq" id="WP_011899941.1">
    <property type="nucleotide sequence ID" value="NZ_JAAVJF010000001.1"/>
</dbReference>
<name>A0A7L4P7J9_9CREN</name>
<dbReference type="OMA" id="FDRYYEY"/>
<dbReference type="EMBL" id="JAAVJF010000001">
    <property type="protein sequence ID" value="NYR14998.1"/>
    <property type="molecule type" value="Genomic_DNA"/>
</dbReference>
<evidence type="ECO:0000313" key="2">
    <source>
        <dbReference type="Proteomes" id="UP000554766"/>
    </source>
</evidence>
<sequence>MAEKFDKYYEYFVKRRGRKVRERRINLGFVSIDLRGGRVDIFPLFKSRSTEGVAVVDGESVKLVGRGAEVLKGKHVVVKNARLHLVEGERVELFNANVGKVIGRYVAATNCKVEEIEAEEVVMINAKAEKVAASRGRFTNCVIEKLVYQEHYESVNTVIHRVEKATTLKPP</sequence>
<reference evidence="1 2" key="1">
    <citation type="journal article" date="2020" name="Nat. Commun.">
        <title>The structures of two archaeal type IV pili illuminate evolutionary relationships.</title>
        <authorList>
            <person name="Wang F."/>
            <person name="Baquero D.P."/>
            <person name="Su Z."/>
            <person name="Beltran L.C."/>
            <person name="Prangishvili D."/>
            <person name="Krupovic M."/>
            <person name="Egelman E.H."/>
        </authorList>
    </citation>
    <scope>NUCLEOTIDE SEQUENCE [LARGE SCALE GENOMIC DNA]</scope>
    <source>
        <strain evidence="1 2">2GA</strain>
    </source>
</reference>
<protein>
    <submittedName>
        <fullName evidence="1">Uncharacterized protein</fullName>
    </submittedName>
</protein>